<dbReference type="Pfam" id="PF01025">
    <property type="entry name" value="GrpE"/>
    <property type="match status" value="1"/>
</dbReference>
<proteinExistence type="inferred from homology"/>
<keyword evidence="4" id="KW-0963">Cytoplasm</keyword>
<evidence type="ECO:0000313" key="11">
    <source>
        <dbReference type="Proteomes" id="UP000028194"/>
    </source>
</evidence>
<evidence type="ECO:0000256" key="9">
    <source>
        <dbReference type="SAM" id="MobiDB-lite"/>
    </source>
</evidence>
<name>A0A075MU42_9ARCH</name>
<dbReference type="PROSITE" id="PS01071">
    <property type="entry name" value="GRPE"/>
    <property type="match status" value="1"/>
</dbReference>
<keyword evidence="11" id="KW-1185">Reference proteome</keyword>
<evidence type="ECO:0000256" key="3">
    <source>
        <dbReference type="ARBA" id="ARBA00011738"/>
    </source>
</evidence>
<sequence length="203" mass="22667">MVAEEEAAAEEKVNAGKEREEAEEEEMQQQIDEIEKLRKELAAAKEAAEGYLNKLKYLMADFDNYRKQMEKHAASRVETIKAELLLKFLNIRDDYQRAVESARQKKSEPAVIEGLEGILKNIDSLLSSEGVMPIEAVGTPFDPSVHDAIAFSPREDAKENTVTAEIRRGYMLNGKVLRPSMVEIARKIVKNSDVANNGGAGEE</sequence>
<dbReference type="eggNOG" id="arCOG04772">
    <property type="taxonomic scope" value="Archaea"/>
</dbReference>
<dbReference type="HOGENOM" id="CLU_057217_6_0_2"/>
<keyword evidence="6 7" id="KW-0143">Chaperone</keyword>
<feature type="region of interest" description="Disordered" evidence="9">
    <location>
        <begin position="1"/>
        <end position="29"/>
    </location>
</feature>
<feature type="compositionally biased region" description="Basic and acidic residues" evidence="9">
    <location>
        <begin position="9"/>
        <end position="20"/>
    </location>
</feature>
<dbReference type="GeneID" id="41598808"/>
<comment type="function">
    <text evidence="7">Participates actively in the response to hyperosmotic and heat shock by preventing the aggregation of stress-denatured proteins, in association with DnaK and GrpE. It is the nucleotide exchange factor for DnaK and may function as a thermosensor. Unfolded proteins bind initially to DnaJ; upon interaction with the DnaJ-bound protein, DnaK hydrolyzes its bound ATP, resulting in the formation of a stable complex. GrpE releases ADP from DnaK; ATP binding to DnaK triggers the release of the substrate protein, thus completing the reaction cycle. Several rounds of ATP-dependent interactions between DnaJ, DnaK and GrpE are required for fully efficient folding.</text>
</comment>
<dbReference type="InterPro" id="IPR009012">
    <property type="entry name" value="GrpE_head"/>
</dbReference>
<dbReference type="GO" id="GO:0051087">
    <property type="term" value="F:protein-folding chaperone binding"/>
    <property type="evidence" value="ECO:0007669"/>
    <property type="project" value="InterPro"/>
</dbReference>
<gene>
    <name evidence="10" type="ORF">NTE_03149</name>
</gene>
<dbReference type="Gene3D" id="2.30.22.10">
    <property type="entry name" value="Head domain of nucleotide exchange factor GrpE"/>
    <property type="match status" value="1"/>
</dbReference>
<dbReference type="FunFam" id="2.30.22.10:FF:000001">
    <property type="entry name" value="Protein GrpE"/>
    <property type="match status" value="1"/>
</dbReference>
<reference evidence="10 11" key="1">
    <citation type="journal article" date="2014" name="PLoS ONE">
        <title>Genome Sequence of Candidatus Nitrososphaera evergladensis from Group I.1b Enriched from Everglades Soil Reveals Novel Genomic Features of the Ammonia-Oxidizing Archaea.</title>
        <authorList>
            <person name="Zhalnina K.V."/>
            <person name="Dias R."/>
            <person name="Leonard M.T."/>
            <person name="Dorr de Quadros P."/>
            <person name="Camargo F.A."/>
            <person name="Drew J.C."/>
            <person name="Farmerie W.G."/>
            <person name="Daroub S.H."/>
            <person name="Triplett E.W."/>
        </authorList>
    </citation>
    <scope>NUCLEOTIDE SEQUENCE [LARGE SCALE GENOMIC DNA]</scope>
    <source>
        <strain evidence="10 11">SR1</strain>
    </source>
</reference>
<dbReference type="OrthoDB" id="372230at2157"/>
<dbReference type="GO" id="GO:0005737">
    <property type="term" value="C:cytoplasm"/>
    <property type="evidence" value="ECO:0007669"/>
    <property type="project" value="UniProtKB-SubCell"/>
</dbReference>
<comment type="subunit">
    <text evidence="3">Homodimer.</text>
</comment>
<evidence type="ECO:0000256" key="7">
    <source>
        <dbReference type="RuleBase" id="RU000639"/>
    </source>
</evidence>
<dbReference type="PANTHER" id="PTHR21237">
    <property type="entry name" value="GRPE PROTEIN"/>
    <property type="match status" value="1"/>
</dbReference>
<evidence type="ECO:0000256" key="6">
    <source>
        <dbReference type="ARBA" id="ARBA00023186"/>
    </source>
</evidence>
<accession>A0A075MU42</accession>
<dbReference type="GO" id="GO:0042803">
    <property type="term" value="F:protein homodimerization activity"/>
    <property type="evidence" value="ECO:0007669"/>
    <property type="project" value="InterPro"/>
</dbReference>
<evidence type="ECO:0000256" key="5">
    <source>
        <dbReference type="ARBA" id="ARBA00023016"/>
    </source>
</evidence>
<dbReference type="HAMAP" id="MF_01151">
    <property type="entry name" value="GrpE"/>
    <property type="match status" value="1"/>
</dbReference>
<keyword evidence="5 7" id="KW-0346">Stress response</keyword>
<protein>
    <recommendedName>
        <fullName evidence="7">Protein GrpE</fullName>
    </recommendedName>
</protein>
<dbReference type="AlphaFoldDB" id="A0A075MU42"/>
<evidence type="ECO:0000256" key="4">
    <source>
        <dbReference type="ARBA" id="ARBA00022490"/>
    </source>
</evidence>
<dbReference type="RefSeq" id="WP_148701624.1">
    <property type="nucleotide sequence ID" value="NZ_CP007174.1"/>
</dbReference>
<evidence type="ECO:0000256" key="2">
    <source>
        <dbReference type="ARBA" id="ARBA00009054"/>
    </source>
</evidence>
<dbReference type="Proteomes" id="UP000028194">
    <property type="component" value="Chromosome"/>
</dbReference>
<dbReference type="GO" id="GO:0000774">
    <property type="term" value="F:adenyl-nucleotide exchange factor activity"/>
    <property type="evidence" value="ECO:0007669"/>
    <property type="project" value="InterPro"/>
</dbReference>
<evidence type="ECO:0000256" key="1">
    <source>
        <dbReference type="ARBA" id="ARBA00004496"/>
    </source>
</evidence>
<dbReference type="EMBL" id="CP007174">
    <property type="protein sequence ID" value="AIF85181.1"/>
    <property type="molecule type" value="Genomic_DNA"/>
</dbReference>
<comment type="subcellular location">
    <subcellularLocation>
        <location evidence="1">Cytoplasm</location>
    </subcellularLocation>
</comment>
<dbReference type="InterPro" id="IPR000740">
    <property type="entry name" value="GrpE"/>
</dbReference>
<evidence type="ECO:0000313" key="10">
    <source>
        <dbReference type="EMBL" id="AIF85181.1"/>
    </source>
</evidence>
<comment type="similarity">
    <text evidence="2 8">Belongs to the GrpE family.</text>
</comment>
<dbReference type="SUPFAM" id="SSF51064">
    <property type="entry name" value="Head domain of nucleotide exchange factor GrpE"/>
    <property type="match status" value="1"/>
</dbReference>
<evidence type="ECO:0000256" key="8">
    <source>
        <dbReference type="RuleBase" id="RU004478"/>
    </source>
</evidence>
<dbReference type="PRINTS" id="PR00773">
    <property type="entry name" value="GRPEPROTEIN"/>
</dbReference>
<dbReference type="GO" id="GO:0051082">
    <property type="term" value="F:unfolded protein binding"/>
    <property type="evidence" value="ECO:0007669"/>
    <property type="project" value="TreeGrafter"/>
</dbReference>
<dbReference type="KEGG" id="nev:NTE_03149"/>
<dbReference type="GO" id="GO:0006457">
    <property type="term" value="P:protein folding"/>
    <property type="evidence" value="ECO:0007669"/>
    <property type="project" value="InterPro"/>
</dbReference>
<dbReference type="CDD" id="cd00446">
    <property type="entry name" value="GrpE"/>
    <property type="match status" value="1"/>
</dbReference>
<dbReference type="Gene3D" id="3.90.20.20">
    <property type="match status" value="1"/>
</dbReference>
<dbReference type="InterPro" id="IPR013805">
    <property type="entry name" value="GrpE_CC"/>
</dbReference>
<dbReference type="PANTHER" id="PTHR21237:SF23">
    <property type="entry name" value="GRPE PROTEIN HOMOLOG, MITOCHONDRIAL"/>
    <property type="match status" value="1"/>
</dbReference>
<dbReference type="SUPFAM" id="SSF58014">
    <property type="entry name" value="Coiled-coil domain of nucleotide exchange factor GrpE"/>
    <property type="match status" value="1"/>
</dbReference>
<organism evidence="10 11">
    <name type="scientific">Candidatus Nitrososphaera evergladensis SR1</name>
    <dbReference type="NCBI Taxonomy" id="1459636"/>
    <lineage>
        <taxon>Archaea</taxon>
        <taxon>Nitrososphaerota</taxon>
        <taxon>Nitrososphaeria</taxon>
        <taxon>Nitrososphaerales</taxon>
        <taxon>Nitrososphaeraceae</taxon>
        <taxon>Nitrososphaera</taxon>
    </lineage>
</organism>
<dbReference type="STRING" id="1459636.NTE_03149"/>